<comment type="caution">
    <text evidence="2">The sequence shown here is derived from an EMBL/GenBank/DDBJ whole genome shotgun (WGS) entry which is preliminary data.</text>
</comment>
<keyword evidence="3" id="KW-1185">Reference proteome</keyword>
<organism evidence="2 3">
    <name type="scientific">Stephania yunnanensis</name>
    <dbReference type="NCBI Taxonomy" id="152371"/>
    <lineage>
        <taxon>Eukaryota</taxon>
        <taxon>Viridiplantae</taxon>
        <taxon>Streptophyta</taxon>
        <taxon>Embryophyta</taxon>
        <taxon>Tracheophyta</taxon>
        <taxon>Spermatophyta</taxon>
        <taxon>Magnoliopsida</taxon>
        <taxon>Ranunculales</taxon>
        <taxon>Menispermaceae</taxon>
        <taxon>Menispermoideae</taxon>
        <taxon>Cissampelideae</taxon>
        <taxon>Stephania</taxon>
    </lineage>
</organism>
<dbReference type="AlphaFoldDB" id="A0AAP0EYR9"/>
<evidence type="ECO:0000256" key="1">
    <source>
        <dbReference type="SAM" id="Phobius"/>
    </source>
</evidence>
<reference evidence="2 3" key="1">
    <citation type="submission" date="2024-01" db="EMBL/GenBank/DDBJ databases">
        <title>Genome assemblies of Stephania.</title>
        <authorList>
            <person name="Yang L."/>
        </authorList>
    </citation>
    <scope>NUCLEOTIDE SEQUENCE [LARGE SCALE GENOMIC DNA]</scope>
    <source>
        <strain evidence="2">YNDBR</strain>
        <tissue evidence="2">Leaf</tissue>
    </source>
</reference>
<keyword evidence="1" id="KW-1133">Transmembrane helix</keyword>
<dbReference type="EMBL" id="JBBNAF010000011">
    <property type="protein sequence ID" value="KAK9099243.1"/>
    <property type="molecule type" value="Genomic_DNA"/>
</dbReference>
<keyword evidence="1" id="KW-0812">Transmembrane</keyword>
<gene>
    <name evidence="2" type="ORF">Syun_026288</name>
</gene>
<dbReference type="Proteomes" id="UP001420932">
    <property type="component" value="Unassembled WGS sequence"/>
</dbReference>
<name>A0AAP0EYR9_9MAGN</name>
<evidence type="ECO:0000313" key="3">
    <source>
        <dbReference type="Proteomes" id="UP001420932"/>
    </source>
</evidence>
<feature type="transmembrane region" description="Helical" evidence="1">
    <location>
        <begin position="12"/>
        <end position="31"/>
    </location>
</feature>
<sequence length="80" mass="8528">MRAPPPRASTSTVPSMFVIFFTTALLADVYVDWSVVSVPATLMVSTSSILPLSCHDGAPSLQQLAAYAVVTLIVDVPYWG</sequence>
<accession>A0AAP0EYR9</accession>
<keyword evidence="1" id="KW-0472">Membrane</keyword>
<evidence type="ECO:0000313" key="2">
    <source>
        <dbReference type="EMBL" id="KAK9099243.1"/>
    </source>
</evidence>
<proteinExistence type="predicted"/>
<protein>
    <submittedName>
        <fullName evidence="2">Uncharacterized protein</fullName>
    </submittedName>
</protein>